<reference evidence="1" key="1">
    <citation type="journal article" date="2023" name="Science">
        <title>Genome structures resolve the early diversification of teleost fishes.</title>
        <authorList>
            <person name="Parey E."/>
            <person name="Louis A."/>
            <person name="Montfort J."/>
            <person name="Bouchez O."/>
            <person name="Roques C."/>
            <person name="Iampietro C."/>
            <person name="Lluch J."/>
            <person name="Castinel A."/>
            <person name="Donnadieu C."/>
            <person name="Desvignes T."/>
            <person name="Floi Bucao C."/>
            <person name="Jouanno E."/>
            <person name="Wen M."/>
            <person name="Mejri S."/>
            <person name="Dirks R."/>
            <person name="Jansen H."/>
            <person name="Henkel C."/>
            <person name="Chen W.J."/>
            <person name="Zahm M."/>
            <person name="Cabau C."/>
            <person name="Klopp C."/>
            <person name="Thompson A.W."/>
            <person name="Robinson-Rechavi M."/>
            <person name="Braasch I."/>
            <person name="Lecointre G."/>
            <person name="Bobe J."/>
            <person name="Postlethwait J.H."/>
            <person name="Berthelot C."/>
            <person name="Roest Crollius H."/>
            <person name="Guiguen Y."/>
        </authorList>
    </citation>
    <scope>NUCLEOTIDE SEQUENCE</scope>
    <source>
        <strain evidence="1">NC1722</strain>
    </source>
</reference>
<organism evidence="1 2">
    <name type="scientific">Aldrovandia affinis</name>
    <dbReference type="NCBI Taxonomy" id="143900"/>
    <lineage>
        <taxon>Eukaryota</taxon>
        <taxon>Metazoa</taxon>
        <taxon>Chordata</taxon>
        <taxon>Craniata</taxon>
        <taxon>Vertebrata</taxon>
        <taxon>Euteleostomi</taxon>
        <taxon>Actinopterygii</taxon>
        <taxon>Neopterygii</taxon>
        <taxon>Teleostei</taxon>
        <taxon>Notacanthiformes</taxon>
        <taxon>Halosauridae</taxon>
        <taxon>Aldrovandia</taxon>
    </lineage>
</organism>
<evidence type="ECO:0000313" key="1">
    <source>
        <dbReference type="EMBL" id="KAJ8398955.1"/>
    </source>
</evidence>
<protein>
    <submittedName>
        <fullName evidence="1">Uncharacterized protein</fullName>
    </submittedName>
</protein>
<dbReference type="Proteomes" id="UP001221898">
    <property type="component" value="Unassembled WGS sequence"/>
</dbReference>
<sequence length="127" mass="13385">MTKGHHPLPPHLKVPRSLKPTLPVLDDSSRVMDFLNLTVALRAPATIDSVAGGAAWHPDPPCAFDGPATGQNKRRQMPSFLPRPTAATAIGANSSNKGVIGTTPRGARVTCSAFRKGHARPALPLDL</sequence>
<dbReference type="EMBL" id="JAINUG010000086">
    <property type="protein sequence ID" value="KAJ8398955.1"/>
    <property type="molecule type" value="Genomic_DNA"/>
</dbReference>
<keyword evidence="2" id="KW-1185">Reference proteome</keyword>
<gene>
    <name evidence="1" type="ORF">AAFF_G00416220</name>
</gene>
<comment type="caution">
    <text evidence="1">The sequence shown here is derived from an EMBL/GenBank/DDBJ whole genome shotgun (WGS) entry which is preliminary data.</text>
</comment>
<name>A0AAD7WJH2_9TELE</name>
<evidence type="ECO:0000313" key="2">
    <source>
        <dbReference type="Proteomes" id="UP001221898"/>
    </source>
</evidence>
<accession>A0AAD7WJH2</accession>
<proteinExistence type="predicted"/>
<dbReference type="AlphaFoldDB" id="A0AAD7WJH2"/>